<dbReference type="Proteomes" id="UP001165960">
    <property type="component" value="Unassembled WGS sequence"/>
</dbReference>
<comment type="caution">
    <text evidence="1">The sequence shown here is derived from an EMBL/GenBank/DDBJ whole genome shotgun (WGS) entry which is preliminary data.</text>
</comment>
<proteinExistence type="predicted"/>
<dbReference type="EMBL" id="QTSX02005972">
    <property type="protein sequence ID" value="KAJ9056293.1"/>
    <property type="molecule type" value="Genomic_DNA"/>
</dbReference>
<protein>
    <submittedName>
        <fullName evidence="1">Ornithine decarboxylase</fullName>
        <ecNumber evidence="1">4.1.1.17</ecNumber>
    </submittedName>
</protein>
<accession>A0ACC2S1W3</accession>
<dbReference type="EC" id="4.1.1.17" evidence="1"/>
<name>A0ACC2S1W3_9FUNG</name>
<gene>
    <name evidence="1" type="primary">SPE1_13</name>
    <name evidence="1" type="ORF">DSO57_1034687</name>
</gene>
<keyword evidence="2" id="KW-1185">Reference proteome</keyword>
<keyword evidence="1" id="KW-0456">Lyase</keyword>
<sequence length="415" mass="46737">MALLQTKPVVPDTKRRKVEAALDEKPMSIIKRKIQEGIEDSFLVVDLGEALRRVEMWEKHLPDVKPFYAVKSCPDPELLKALLQLGVNFDCASKGEIQAILKLGADPSRIIYANPCKQPSHARFARDRKVLKTTFDNRAELAKCHAHFSNAELFIRIFPDDSSSKVPFSSKFGADIGDCSLDLLERAKDFGLNVMGISFHVGSDCLEPTSYAETIRRSRIVYDQAKTLGFNITTLDIGGGMPGARNDKEFIKIAAAIRKAVDTHYPEGIDLIAEPGRFFSASTMTLATSIIAKRIEEDSFMYYLNDGVFKSFSEGAYIDAIKYHPNVLQRRSSSKELHRFTLWGPALGAKDKINTLDSLRLPELFVGDWLYFNNMGAYSVCFNIKFNGFEQSPRFYTNTELKKFLKRANNQSKSL</sequence>
<organism evidence="1 2">
    <name type="scientific">Entomophthora muscae</name>
    <dbReference type="NCBI Taxonomy" id="34485"/>
    <lineage>
        <taxon>Eukaryota</taxon>
        <taxon>Fungi</taxon>
        <taxon>Fungi incertae sedis</taxon>
        <taxon>Zoopagomycota</taxon>
        <taxon>Entomophthoromycotina</taxon>
        <taxon>Entomophthoromycetes</taxon>
        <taxon>Entomophthorales</taxon>
        <taxon>Entomophthoraceae</taxon>
        <taxon>Entomophthora</taxon>
    </lineage>
</organism>
<evidence type="ECO:0000313" key="1">
    <source>
        <dbReference type="EMBL" id="KAJ9056293.1"/>
    </source>
</evidence>
<evidence type="ECO:0000313" key="2">
    <source>
        <dbReference type="Proteomes" id="UP001165960"/>
    </source>
</evidence>
<reference evidence="1" key="1">
    <citation type="submission" date="2022-04" db="EMBL/GenBank/DDBJ databases">
        <title>Genome of the entomopathogenic fungus Entomophthora muscae.</title>
        <authorList>
            <person name="Elya C."/>
            <person name="Lovett B.R."/>
            <person name="Lee E."/>
            <person name="Macias A.M."/>
            <person name="Hajek A.E."/>
            <person name="De Bivort B.L."/>
            <person name="Kasson M.T."/>
            <person name="De Fine Licht H.H."/>
            <person name="Stajich J.E."/>
        </authorList>
    </citation>
    <scope>NUCLEOTIDE SEQUENCE</scope>
    <source>
        <strain evidence="1">Berkeley</strain>
    </source>
</reference>